<protein>
    <recommendedName>
        <fullName evidence="4">Helix-turn-helix domain-containing protein</fullName>
    </recommendedName>
</protein>
<evidence type="ECO:0000313" key="2">
    <source>
        <dbReference type="EMBL" id="GLY79214.1"/>
    </source>
</evidence>
<accession>A0A9W6RPG3</accession>
<dbReference type="Proteomes" id="UP001165135">
    <property type="component" value="Unassembled WGS sequence"/>
</dbReference>
<organism evidence="2 3">
    <name type="scientific">Actinoallomurus iriomotensis</name>
    <dbReference type="NCBI Taxonomy" id="478107"/>
    <lineage>
        <taxon>Bacteria</taxon>
        <taxon>Bacillati</taxon>
        <taxon>Actinomycetota</taxon>
        <taxon>Actinomycetes</taxon>
        <taxon>Streptosporangiales</taxon>
        <taxon>Thermomonosporaceae</taxon>
        <taxon>Actinoallomurus</taxon>
    </lineage>
</organism>
<dbReference type="EMBL" id="BSTJ01000011">
    <property type="protein sequence ID" value="GLY79214.1"/>
    <property type="molecule type" value="Genomic_DNA"/>
</dbReference>
<dbReference type="RefSeq" id="WP_285630340.1">
    <property type="nucleotide sequence ID" value="NZ_BSTJ01000011.1"/>
</dbReference>
<name>A0A9W6RPG3_9ACTN</name>
<feature type="region of interest" description="Disordered" evidence="1">
    <location>
        <begin position="66"/>
        <end position="89"/>
    </location>
</feature>
<gene>
    <name evidence="2" type="ORF">Airi01_074810</name>
</gene>
<evidence type="ECO:0000256" key="1">
    <source>
        <dbReference type="SAM" id="MobiDB-lite"/>
    </source>
</evidence>
<evidence type="ECO:0000313" key="3">
    <source>
        <dbReference type="Proteomes" id="UP001165135"/>
    </source>
</evidence>
<reference evidence="2" key="1">
    <citation type="submission" date="2023-03" db="EMBL/GenBank/DDBJ databases">
        <title>Actinoallomurus iriomotensis NBRC 103681.</title>
        <authorList>
            <person name="Ichikawa N."/>
            <person name="Sato H."/>
            <person name="Tonouchi N."/>
        </authorList>
    </citation>
    <scope>NUCLEOTIDE SEQUENCE</scope>
    <source>
        <strain evidence="2">NBRC 103681</strain>
    </source>
</reference>
<proteinExistence type="predicted"/>
<comment type="caution">
    <text evidence="2">The sequence shown here is derived from an EMBL/GenBank/DDBJ whole genome shotgun (WGS) entry which is preliminary data.</text>
</comment>
<sequence>MKAGLSLAEIQRLPAVVDLVTAGQALGLGRTKTYALARTGDFPCRLLRVGRSYLVPTAELLSLLGLPPAGAPREPDDRPDTSAGPAAKE</sequence>
<dbReference type="AlphaFoldDB" id="A0A9W6RPG3"/>
<evidence type="ECO:0008006" key="4">
    <source>
        <dbReference type="Google" id="ProtNLM"/>
    </source>
</evidence>